<dbReference type="EMBL" id="JAMXFF010000014">
    <property type="protein sequence ID" value="MCT7966841.1"/>
    <property type="molecule type" value="Genomic_DNA"/>
</dbReference>
<name>A0ABT2MSG8_9CYAN</name>
<dbReference type="Proteomes" id="UP001525890">
    <property type="component" value="Unassembled WGS sequence"/>
</dbReference>
<feature type="compositionally biased region" description="Basic and acidic residues" evidence="1">
    <location>
        <begin position="196"/>
        <end position="205"/>
    </location>
</feature>
<organism evidence="2 3">
    <name type="scientific">Laspinema palackyanum D2a</name>
    <dbReference type="NCBI Taxonomy" id="2953684"/>
    <lineage>
        <taxon>Bacteria</taxon>
        <taxon>Bacillati</taxon>
        <taxon>Cyanobacteriota</taxon>
        <taxon>Cyanophyceae</taxon>
        <taxon>Oscillatoriophycideae</taxon>
        <taxon>Oscillatoriales</taxon>
        <taxon>Laspinemataceae</taxon>
        <taxon>Laspinema</taxon>
        <taxon>Laspinema palackyanum</taxon>
    </lineage>
</organism>
<dbReference type="RefSeq" id="WP_368006468.1">
    <property type="nucleotide sequence ID" value="NZ_JAMXFF010000014.1"/>
</dbReference>
<evidence type="ECO:0000313" key="2">
    <source>
        <dbReference type="EMBL" id="MCT7966841.1"/>
    </source>
</evidence>
<evidence type="ECO:0000256" key="1">
    <source>
        <dbReference type="SAM" id="MobiDB-lite"/>
    </source>
</evidence>
<feature type="compositionally biased region" description="Basic and acidic residues" evidence="1">
    <location>
        <begin position="8"/>
        <end position="17"/>
    </location>
</feature>
<proteinExistence type="predicted"/>
<gene>
    <name evidence="2" type="ORF">NG799_10895</name>
</gene>
<accession>A0ABT2MSG8</accession>
<comment type="caution">
    <text evidence="2">The sequence shown here is derived from an EMBL/GenBank/DDBJ whole genome shotgun (WGS) entry which is preliminary data.</text>
</comment>
<reference evidence="2 3" key="1">
    <citation type="journal article" date="2022" name="Front. Microbiol.">
        <title>High genomic differentiation and limited gene flow indicate recent cryptic speciation within the genus Laspinema (cyanobacteria).</title>
        <authorList>
            <person name="Stanojkovic A."/>
            <person name="Skoupy S."/>
            <person name="Skaloud P."/>
            <person name="Dvorak P."/>
        </authorList>
    </citation>
    <scope>NUCLEOTIDE SEQUENCE [LARGE SCALE GENOMIC DNA]</scope>
    <source>
        <strain evidence="2 3">D2a</strain>
    </source>
</reference>
<feature type="region of interest" description="Disordered" evidence="1">
    <location>
        <begin position="188"/>
        <end position="237"/>
    </location>
</feature>
<keyword evidence="3" id="KW-1185">Reference proteome</keyword>
<feature type="region of interest" description="Disordered" evidence="1">
    <location>
        <begin position="1"/>
        <end position="21"/>
    </location>
</feature>
<evidence type="ECO:0000313" key="3">
    <source>
        <dbReference type="Proteomes" id="UP001525890"/>
    </source>
</evidence>
<sequence>MIESVKNYGEEPGDRSRLAGLKPLGIQNPFLPHQPLGQQPFESQFLAPIARESLTSFELEPAIAPSHEETVEEPKQFQEERPGESLELTEIAIATRGGQPLGQWHSIGDRSTQVTICANPSFQLPLTLSVEEIPVNVSELSALTPFNSPPLDLGIAATTDSMPTAWTNLEDLLTQTAQIDTDGEFVLTPWGVQRDSPPEPRRDRSPVPAQNPPDYPDPRSREVTITAPGYGPTPEPENLEILARKVYDLIKQRLTIDRERNGGRYSRRSPW</sequence>
<protein>
    <submittedName>
        <fullName evidence="2">Uncharacterized protein</fullName>
    </submittedName>
</protein>